<accession>A0A1M4W5I0</accession>
<evidence type="ECO:0000313" key="4">
    <source>
        <dbReference type="Proteomes" id="UP000184485"/>
    </source>
</evidence>
<dbReference type="STRING" id="1122133.SAMN02745157_0885"/>
<keyword evidence="2" id="KW-0732">Signal</keyword>
<dbReference type="RefSeq" id="WP_073051535.1">
    <property type="nucleotide sequence ID" value="NZ_FQUP01000001.1"/>
</dbReference>
<keyword evidence="4" id="KW-1185">Reference proteome</keyword>
<feature type="compositionally biased region" description="Basic and acidic residues" evidence="1">
    <location>
        <begin position="96"/>
        <end position="106"/>
    </location>
</feature>
<feature type="compositionally biased region" description="Basic and acidic residues" evidence="1">
    <location>
        <begin position="145"/>
        <end position="157"/>
    </location>
</feature>
<organism evidence="3 4">
    <name type="scientific">Kaistia soli DSM 19436</name>
    <dbReference type="NCBI Taxonomy" id="1122133"/>
    <lineage>
        <taxon>Bacteria</taxon>
        <taxon>Pseudomonadati</taxon>
        <taxon>Pseudomonadota</taxon>
        <taxon>Alphaproteobacteria</taxon>
        <taxon>Hyphomicrobiales</taxon>
        <taxon>Kaistiaceae</taxon>
        <taxon>Kaistia</taxon>
    </lineage>
</organism>
<proteinExistence type="predicted"/>
<dbReference type="Proteomes" id="UP000184485">
    <property type="component" value="Unassembled WGS sequence"/>
</dbReference>
<feature type="signal peptide" evidence="2">
    <location>
        <begin position="1"/>
        <end position="19"/>
    </location>
</feature>
<dbReference type="AlphaFoldDB" id="A0A1M4W5I0"/>
<dbReference type="OrthoDB" id="7835439at2"/>
<dbReference type="EMBL" id="FQUP01000001">
    <property type="protein sequence ID" value="SHE76476.1"/>
    <property type="molecule type" value="Genomic_DNA"/>
</dbReference>
<feature type="region of interest" description="Disordered" evidence="1">
    <location>
        <begin position="145"/>
        <end position="202"/>
    </location>
</feature>
<reference evidence="3 4" key="1">
    <citation type="submission" date="2016-11" db="EMBL/GenBank/DDBJ databases">
        <authorList>
            <person name="Jaros S."/>
            <person name="Januszkiewicz K."/>
            <person name="Wedrychowicz H."/>
        </authorList>
    </citation>
    <scope>NUCLEOTIDE SEQUENCE [LARGE SCALE GENOMIC DNA]</scope>
    <source>
        <strain evidence="3 4">DSM 19436</strain>
    </source>
</reference>
<evidence type="ECO:0000256" key="1">
    <source>
        <dbReference type="SAM" id="MobiDB-lite"/>
    </source>
</evidence>
<gene>
    <name evidence="3" type="ORF">SAMN02745157_0885</name>
</gene>
<feature type="region of interest" description="Disordered" evidence="1">
    <location>
        <begin position="90"/>
        <end position="120"/>
    </location>
</feature>
<evidence type="ECO:0000256" key="2">
    <source>
        <dbReference type="SAM" id="SignalP"/>
    </source>
</evidence>
<evidence type="ECO:0008006" key="5">
    <source>
        <dbReference type="Google" id="ProtNLM"/>
    </source>
</evidence>
<evidence type="ECO:0000313" key="3">
    <source>
        <dbReference type="EMBL" id="SHE76476.1"/>
    </source>
</evidence>
<name>A0A1M4W5I0_9HYPH</name>
<sequence length="210" mass="22082">MLAFSIPRLAALPAISILAGLVAACSGTTYGTGVSPEQQTVTDLMGIASLGGNKTPPIDYRPRGNVVAPPNASALPVPGSGATSVAVASVESDPNWPKDPDVDAQQRKAAKQASFGQPSPNFVLPAGQTSIGNAQASANAYDAQRRAEGKKAWDEMHKSKRGSVDANGNPVRKYLTEPPTAYREPDPNSPMSDPPKAKMKKFDITKLWPF</sequence>
<feature type="chain" id="PRO_5013268299" description="Beta-barrel assembly machine subunit BamF" evidence="2">
    <location>
        <begin position="20"/>
        <end position="210"/>
    </location>
</feature>
<protein>
    <recommendedName>
        <fullName evidence="5">Beta-barrel assembly machine subunit BamF</fullName>
    </recommendedName>
</protein>